<dbReference type="Pfam" id="PF00534">
    <property type="entry name" value="Glycos_transf_1"/>
    <property type="match status" value="1"/>
</dbReference>
<keyword evidence="1 4" id="KW-0808">Transferase</keyword>
<name>A0ABQ2PEE6_9NEIS</name>
<dbReference type="InterPro" id="IPR001296">
    <property type="entry name" value="Glyco_trans_1"/>
</dbReference>
<reference evidence="5" key="1">
    <citation type="journal article" date="2019" name="Int. J. Syst. Evol. Microbiol.">
        <title>The Global Catalogue of Microorganisms (GCM) 10K type strain sequencing project: providing services to taxonomists for standard genome sequencing and annotation.</title>
        <authorList>
            <consortium name="The Broad Institute Genomics Platform"/>
            <consortium name="The Broad Institute Genome Sequencing Center for Infectious Disease"/>
            <person name="Wu L."/>
            <person name="Ma J."/>
        </authorList>
    </citation>
    <scope>NUCLEOTIDE SEQUENCE [LARGE SCALE GENOMIC DNA]</scope>
    <source>
        <strain evidence="5">CGMCC 1.8859</strain>
    </source>
</reference>
<gene>
    <name evidence="4" type="ORF">GCM10010970_36320</name>
</gene>
<proteinExistence type="predicted"/>
<dbReference type="RefSeq" id="WP_188706264.1">
    <property type="nucleotide sequence ID" value="NZ_BMLX01000007.1"/>
</dbReference>
<dbReference type="PANTHER" id="PTHR46401:SF2">
    <property type="entry name" value="GLYCOSYLTRANSFERASE WBBK-RELATED"/>
    <property type="match status" value="1"/>
</dbReference>
<feature type="domain" description="Glycosyl transferase family 1" evidence="2">
    <location>
        <begin position="195"/>
        <end position="348"/>
    </location>
</feature>
<evidence type="ECO:0000259" key="3">
    <source>
        <dbReference type="Pfam" id="PF13439"/>
    </source>
</evidence>
<keyword evidence="5" id="KW-1185">Reference proteome</keyword>
<evidence type="ECO:0000259" key="2">
    <source>
        <dbReference type="Pfam" id="PF00534"/>
    </source>
</evidence>
<evidence type="ECO:0000313" key="5">
    <source>
        <dbReference type="Proteomes" id="UP000637267"/>
    </source>
</evidence>
<dbReference type="EMBL" id="BMLX01000007">
    <property type="protein sequence ID" value="GGP23632.1"/>
    <property type="molecule type" value="Genomic_DNA"/>
</dbReference>
<evidence type="ECO:0000313" key="4">
    <source>
        <dbReference type="EMBL" id="GGP23632.1"/>
    </source>
</evidence>
<accession>A0ABQ2PEE6</accession>
<feature type="domain" description="Glycosyltransferase subfamily 4-like N-terminal" evidence="3">
    <location>
        <begin position="20"/>
        <end position="172"/>
    </location>
</feature>
<organism evidence="4 5">
    <name type="scientific">Silvimonas iriomotensis</name>
    <dbReference type="NCBI Taxonomy" id="449662"/>
    <lineage>
        <taxon>Bacteria</taxon>
        <taxon>Pseudomonadati</taxon>
        <taxon>Pseudomonadota</taxon>
        <taxon>Betaproteobacteria</taxon>
        <taxon>Neisseriales</taxon>
        <taxon>Chitinibacteraceae</taxon>
        <taxon>Silvimonas</taxon>
    </lineage>
</organism>
<protein>
    <submittedName>
        <fullName evidence="4">Glycosyl transferase family 1</fullName>
    </submittedName>
</protein>
<sequence>MRVGIGTTVLERALATSGHVDGIGTYTEELLRYLPADGVATCPLAFLDAPAAAGSTALAGSFKTNVLRSAVTPLSFAGTAELSRKIDVFHATDHYIPKLSGIPLVATLMDPVPLMRSDWVTVKRRWLKNWLFKRSASWADHYITISDYVVGDLVEHFGIPQERITPIHLGVDQRYFGRIDEARKQEVLARLGLRPGFLLFVGTLQPRKNVGRVIDAYESLPAELQKAAPLVVAGRHGWAAEAEVERLKAIQARGAGHWLDYVTDEEKQVLLQSASALVFPSLYEGFGLPVLEAFASGLPVITSTVTSLPEVAGDAALLVDPQRPDEIADAISRVLQDTTLASALSERGLARAKTFTWAQTAQRTAAVYRQLAG</sequence>
<dbReference type="GO" id="GO:0016740">
    <property type="term" value="F:transferase activity"/>
    <property type="evidence" value="ECO:0007669"/>
    <property type="project" value="UniProtKB-KW"/>
</dbReference>
<comment type="caution">
    <text evidence="4">The sequence shown here is derived from an EMBL/GenBank/DDBJ whole genome shotgun (WGS) entry which is preliminary data.</text>
</comment>
<dbReference type="Pfam" id="PF13439">
    <property type="entry name" value="Glyco_transf_4"/>
    <property type="match status" value="1"/>
</dbReference>
<dbReference type="Gene3D" id="3.40.50.2000">
    <property type="entry name" value="Glycogen Phosphorylase B"/>
    <property type="match status" value="2"/>
</dbReference>
<dbReference type="CDD" id="cd03809">
    <property type="entry name" value="GT4_MtfB-like"/>
    <property type="match status" value="1"/>
</dbReference>
<evidence type="ECO:0000256" key="1">
    <source>
        <dbReference type="ARBA" id="ARBA00022679"/>
    </source>
</evidence>
<dbReference type="SUPFAM" id="SSF53756">
    <property type="entry name" value="UDP-Glycosyltransferase/glycogen phosphorylase"/>
    <property type="match status" value="1"/>
</dbReference>
<dbReference type="InterPro" id="IPR028098">
    <property type="entry name" value="Glyco_trans_4-like_N"/>
</dbReference>
<dbReference type="PANTHER" id="PTHR46401">
    <property type="entry name" value="GLYCOSYLTRANSFERASE WBBK-RELATED"/>
    <property type="match status" value="1"/>
</dbReference>
<dbReference type="Proteomes" id="UP000637267">
    <property type="component" value="Unassembled WGS sequence"/>
</dbReference>